<dbReference type="RefSeq" id="WP_044618029.1">
    <property type="nucleotide sequence ID" value="NZ_CP007142.1"/>
</dbReference>
<evidence type="ECO:0000256" key="3">
    <source>
        <dbReference type="ARBA" id="ARBA00021539"/>
    </source>
</evidence>
<dbReference type="SUPFAM" id="SSF54523">
    <property type="entry name" value="Pili subunits"/>
    <property type="match status" value="2"/>
</dbReference>
<dbReference type="Proteomes" id="UP000032266">
    <property type="component" value="Chromosome"/>
</dbReference>
<gene>
    <name evidence="11" type="ORF">YC6258_03835</name>
</gene>
<comment type="subcellular location">
    <subcellularLocation>
        <location evidence="1">Cell inner membrane</location>
        <topology evidence="1">Single-pass membrane protein</topology>
    </subcellularLocation>
</comment>
<keyword evidence="8 10" id="KW-1133">Transmembrane helix</keyword>
<reference evidence="11 12" key="1">
    <citation type="submission" date="2014-01" db="EMBL/GenBank/DDBJ databases">
        <title>Full genme sequencing of cellulolytic bacterium Gynuella sunshinyii YC6258T gen. nov., sp. nov.</title>
        <authorList>
            <person name="Khan H."/>
            <person name="Chung E.J."/>
            <person name="Chung Y.R."/>
        </authorList>
    </citation>
    <scope>NUCLEOTIDE SEQUENCE [LARGE SCALE GENOMIC DNA]</scope>
    <source>
        <strain evidence="11 12">YC6258</strain>
    </source>
</reference>
<evidence type="ECO:0000313" key="12">
    <source>
        <dbReference type="Proteomes" id="UP000032266"/>
    </source>
</evidence>
<keyword evidence="12" id="KW-1185">Reference proteome</keyword>
<keyword evidence="6" id="KW-0997">Cell inner membrane</keyword>
<dbReference type="EMBL" id="CP007142">
    <property type="protein sequence ID" value="AJQ95871.1"/>
    <property type="molecule type" value="Genomic_DNA"/>
</dbReference>
<keyword evidence="4" id="KW-1003">Cell membrane</keyword>
<dbReference type="GO" id="GO:0015627">
    <property type="term" value="C:type II protein secretion system complex"/>
    <property type="evidence" value="ECO:0007669"/>
    <property type="project" value="InterPro"/>
</dbReference>
<feature type="transmembrane region" description="Helical" evidence="10">
    <location>
        <begin position="12"/>
        <end position="30"/>
    </location>
</feature>
<evidence type="ECO:0000256" key="6">
    <source>
        <dbReference type="ARBA" id="ARBA00022519"/>
    </source>
</evidence>
<accession>A0A0C5VNI3</accession>
<dbReference type="AlphaFoldDB" id="A0A0C5VNI3"/>
<dbReference type="PANTHER" id="PTHR39583:SF2">
    <property type="entry name" value="TYPE II SECRETION SYSTEM PROTEIN J"/>
    <property type="match status" value="1"/>
</dbReference>
<dbReference type="STRING" id="1445510.YC6258_03835"/>
<dbReference type="NCBIfam" id="TIGR02532">
    <property type="entry name" value="IV_pilin_GFxxxE"/>
    <property type="match status" value="1"/>
</dbReference>
<dbReference type="HOGENOM" id="CLU_093850_1_0_6"/>
<dbReference type="InterPro" id="IPR051621">
    <property type="entry name" value="T2SS_protein_J"/>
</dbReference>
<evidence type="ECO:0000256" key="10">
    <source>
        <dbReference type="SAM" id="Phobius"/>
    </source>
</evidence>
<evidence type="ECO:0000256" key="5">
    <source>
        <dbReference type="ARBA" id="ARBA00022481"/>
    </source>
</evidence>
<dbReference type="InterPro" id="IPR010055">
    <property type="entry name" value="T2SS_protein-GspJ"/>
</dbReference>
<dbReference type="Pfam" id="PF11612">
    <property type="entry name" value="T2SSJ"/>
    <property type="match status" value="1"/>
</dbReference>
<keyword evidence="5" id="KW-0488">Methylation</keyword>
<name>A0A0C5VNI3_9GAMM</name>
<evidence type="ECO:0000256" key="8">
    <source>
        <dbReference type="ARBA" id="ARBA00022989"/>
    </source>
</evidence>
<evidence type="ECO:0000256" key="4">
    <source>
        <dbReference type="ARBA" id="ARBA00022475"/>
    </source>
</evidence>
<evidence type="ECO:0000256" key="9">
    <source>
        <dbReference type="ARBA" id="ARBA00023136"/>
    </source>
</evidence>
<keyword evidence="7 10" id="KW-0812">Transmembrane</keyword>
<organism evidence="11 12">
    <name type="scientific">Gynuella sunshinyii YC6258</name>
    <dbReference type="NCBI Taxonomy" id="1445510"/>
    <lineage>
        <taxon>Bacteria</taxon>
        <taxon>Pseudomonadati</taxon>
        <taxon>Pseudomonadota</taxon>
        <taxon>Gammaproteobacteria</taxon>
        <taxon>Oceanospirillales</taxon>
        <taxon>Saccharospirillaceae</taxon>
        <taxon>Gynuella</taxon>
    </lineage>
</organism>
<dbReference type="Gene3D" id="3.10.610.10">
    <property type="entry name" value="GSPII I/J protein-like"/>
    <property type="match status" value="1"/>
</dbReference>
<evidence type="ECO:0000256" key="2">
    <source>
        <dbReference type="ARBA" id="ARBA00011084"/>
    </source>
</evidence>
<comment type="similarity">
    <text evidence="2">Belongs to the GSP J family.</text>
</comment>
<keyword evidence="9 10" id="KW-0472">Membrane</keyword>
<evidence type="ECO:0000256" key="7">
    <source>
        <dbReference type="ARBA" id="ARBA00022692"/>
    </source>
</evidence>
<dbReference type="GO" id="GO:0005886">
    <property type="term" value="C:plasma membrane"/>
    <property type="evidence" value="ECO:0007669"/>
    <property type="project" value="UniProtKB-SubCell"/>
</dbReference>
<evidence type="ECO:0000313" key="11">
    <source>
        <dbReference type="EMBL" id="AJQ95871.1"/>
    </source>
</evidence>
<dbReference type="PANTHER" id="PTHR39583">
    <property type="entry name" value="TYPE II SECRETION SYSTEM PROTEIN J-RELATED"/>
    <property type="match status" value="1"/>
</dbReference>
<dbReference type="OrthoDB" id="9794345at2"/>
<sequence>MKQQTGLTLVELLIAITVSAVLALYTLSLVSSVTDGRRRLEEANFHLDQLQRAESRIETDILELDPERPVKDDYGQTQNSIIANFETFLTFTRKGWSQSLLQLKDNPRSQLQRVSYELAAMSDERCSRAIIPNQRLDQKNLEGYCLIRAYYFHLEHSSYDDPKEVAILGYVKSLDFEFVYKDSDSNLVTTKEWPPAGATGDERPVLIKMTLEHQKYGEITREWLVPQGWPKGTDNADAK</sequence>
<protein>
    <recommendedName>
        <fullName evidence="3">Type II secretion system protein J</fullName>
    </recommendedName>
</protein>
<proteinExistence type="inferred from homology"/>
<evidence type="ECO:0000256" key="1">
    <source>
        <dbReference type="ARBA" id="ARBA00004377"/>
    </source>
</evidence>
<dbReference type="InterPro" id="IPR045584">
    <property type="entry name" value="Pilin-like"/>
</dbReference>
<dbReference type="InterPro" id="IPR012902">
    <property type="entry name" value="N_methyl_site"/>
</dbReference>
<dbReference type="GO" id="GO:0015628">
    <property type="term" value="P:protein secretion by the type II secretion system"/>
    <property type="evidence" value="ECO:0007669"/>
    <property type="project" value="InterPro"/>
</dbReference>
<dbReference type="Gene3D" id="2.10.70.20">
    <property type="entry name" value="gspk-gspi-gspj complex like domains"/>
    <property type="match status" value="1"/>
</dbReference>
<dbReference type="Pfam" id="PF07963">
    <property type="entry name" value="N_methyl"/>
    <property type="match status" value="1"/>
</dbReference>
<dbReference type="KEGG" id="gsn:YC6258_03835"/>